<keyword evidence="1" id="KW-0472">Membrane</keyword>
<evidence type="ECO:0000256" key="1">
    <source>
        <dbReference type="SAM" id="Phobius"/>
    </source>
</evidence>
<dbReference type="Proteomes" id="UP000283880">
    <property type="component" value="Unassembled WGS sequence"/>
</dbReference>
<feature type="transmembrane region" description="Helical" evidence="1">
    <location>
        <begin position="57"/>
        <end position="79"/>
    </location>
</feature>
<reference evidence="2 3" key="1">
    <citation type="submission" date="2018-08" db="EMBL/GenBank/DDBJ databases">
        <title>A genome reference for cultivated species of the human gut microbiota.</title>
        <authorList>
            <person name="Zou Y."/>
            <person name="Xue W."/>
            <person name="Luo G."/>
        </authorList>
    </citation>
    <scope>NUCLEOTIDE SEQUENCE [LARGE SCALE GENOMIC DNA]</scope>
    <source>
        <strain evidence="2 3">AF04-15</strain>
    </source>
</reference>
<protein>
    <submittedName>
        <fullName evidence="2">Heptaprenyl diphosphate synthase</fullName>
    </submittedName>
</protein>
<dbReference type="InterPro" id="IPR014535">
    <property type="entry name" value="Hpre_diP_synt_I"/>
</dbReference>
<dbReference type="EMBL" id="QSBM01000006">
    <property type="protein sequence ID" value="RGX29997.1"/>
    <property type="molecule type" value="Genomic_DNA"/>
</dbReference>
<keyword evidence="1" id="KW-0812">Transmembrane</keyword>
<name>A0A413FGU9_9FIRM</name>
<evidence type="ECO:0000313" key="3">
    <source>
        <dbReference type="Proteomes" id="UP000283880"/>
    </source>
</evidence>
<proteinExistence type="predicted"/>
<feature type="transmembrane region" description="Helical" evidence="1">
    <location>
        <begin position="21"/>
        <end position="45"/>
    </location>
</feature>
<dbReference type="AlphaFoldDB" id="A0A413FGU9"/>
<feature type="transmembrane region" description="Helical" evidence="1">
    <location>
        <begin position="145"/>
        <end position="171"/>
    </location>
</feature>
<accession>A0A413FGU9</accession>
<organism evidence="2 3">
    <name type="scientific">Enterocloster asparagiformis</name>
    <dbReference type="NCBI Taxonomy" id="333367"/>
    <lineage>
        <taxon>Bacteria</taxon>
        <taxon>Bacillati</taxon>
        <taxon>Bacillota</taxon>
        <taxon>Clostridia</taxon>
        <taxon>Lachnospirales</taxon>
        <taxon>Lachnospiraceae</taxon>
        <taxon>Enterocloster</taxon>
    </lineage>
</organism>
<sequence length="180" mass="18418">MGIKGGLLAMERRKNMAARDVALYGLLIALAFVLSYVESLIPISLGVPGVKLGLANLAVIAALYTVGAGGAAFISLVRIVLMGFTFGTPSMILYSLAGGILSLLVMAFLKRFKVFGMVGTSVAGGAAHNIGQIAVAAAVVEQAALFAYLPVLLAAGTVAGSLIGLLGGMVVQRIRRAITR</sequence>
<dbReference type="InterPro" id="IPR010898">
    <property type="entry name" value="Hpre_diP_synth_I"/>
</dbReference>
<gene>
    <name evidence="2" type="ORF">DWV29_09885</name>
</gene>
<keyword evidence="1" id="KW-1133">Transmembrane helix</keyword>
<feature type="transmembrane region" description="Helical" evidence="1">
    <location>
        <begin position="91"/>
        <end position="109"/>
    </location>
</feature>
<evidence type="ECO:0000313" key="2">
    <source>
        <dbReference type="EMBL" id="RGX29997.1"/>
    </source>
</evidence>
<dbReference type="OrthoDB" id="9799095at2"/>
<dbReference type="Gene3D" id="1.10.1760.20">
    <property type="match status" value="1"/>
</dbReference>
<dbReference type="Pfam" id="PF07456">
    <property type="entry name" value="Hpre_diP_synt_I"/>
    <property type="match status" value="1"/>
</dbReference>
<dbReference type="PIRSF" id="PIRSF027391">
    <property type="entry name" value="Hpre_diP_synt_I"/>
    <property type="match status" value="1"/>
</dbReference>
<comment type="caution">
    <text evidence="2">The sequence shown here is derived from an EMBL/GenBank/DDBJ whole genome shotgun (WGS) entry which is preliminary data.</text>
</comment>